<organism evidence="3 4">
    <name type="scientific">Algoriphagus chordae</name>
    <dbReference type="NCBI Taxonomy" id="237019"/>
    <lineage>
        <taxon>Bacteria</taxon>
        <taxon>Pseudomonadati</taxon>
        <taxon>Bacteroidota</taxon>
        <taxon>Cytophagia</taxon>
        <taxon>Cytophagales</taxon>
        <taxon>Cyclobacteriaceae</taxon>
        <taxon>Algoriphagus</taxon>
    </lineage>
</organism>
<dbReference type="Pfam" id="PF13590">
    <property type="entry name" value="DUF4136"/>
    <property type="match status" value="1"/>
</dbReference>
<sequence>MKNQIKNLMLGALLMLFSVSGFAQVKSDYDKNADFTGYKTYSFEGWQKDSDKQLNDFDKKRILDALKSEFDARGMTLVTSGADAAIALYVVLDKKTSTTAYTDFMGGLGYGPRMGWGMGVGGMGMGSATTTYSDNDYTEGTLVVDMYDASGKKLIWQGTSTSVVNEKPEKRDKTIPKQIGKLMKQFPVDKQ</sequence>
<evidence type="ECO:0000313" key="3">
    <source>
        <dbReference type="EMBL" id="PZX48530.1"/>
    </source>
</evidence>
<accession>A0A2W7QR70</accession>
<dbReference type="InterPro" id="IPR025411">
    <property type="entry name" value="DUF4136"/>
</dbReference>
<evidence type="ECO:0000313" key="4">
    <source>
        <dbReference type="Proteomes" id="UP000248882"/>
    </source>
</evidence>
<gene>
    <name evidence="3" type="ORF">LV85_03600</name>
</gene>
<proteinExistence type="predicted"/>
<feature type="signal peptide" evidence="1">
    <location>
        <begin position="1"/>
        <end position="23"/>
    </location>
</feature>
<feature type="domain" description="DUF4136" evidence="2">
    <location>
        <begin position="25"/>
        <end position="187"/>
    </location>
</feature>
<dbReference type="EMBL" id="QKZT01000019">
    <property type="protein sequence ID" value="PZX48530.1"/>
    <property type="molecule type" value="Genomic_DNA"/>
</dbReference>
<protein>
    <submittedName>
        <fullName evidence="3">Uncharacterized protein DUF4136</fullName>
    </submittedName>
</protein>
<dbReference type="Proteomes" id="UP000248882">
    <property type="component" value="Unassembled WGS sequence"/>
</dbReference>
<keyword evidence="4" id="KW-1185">Reference proteome</keyword>
<name>A0A2W7QR70_9BACT</name>
<dbReference type="AlphaFoldDB" id="A0A2W7QR70"/>
<evidence type="ECO:0000259" key="2">
    <source>
        <dbReference type="Pfam" id="PF13590"/>
    </source>
</evidence>
<keyword evidence="1" id="KW-0732">Signal</keyword>
<reference evidence="3 4" key="1">
    <citation type="submission" date="2018-06" db="EMBL/GenBank/DDBJ databases">
        <title>Genomic Encyclopedia of Archaeal and Bacterial Type Strains, Phase II (KMG-II): from individual species to whole genera.</title>
        <authorList>
            <person name="Goeker M."/>
        </authorList>
    </citation>
    <scope>NUCLEOTIDE SEQUENCE [LARGE SCALE GENOMIC DNA]</scope>
    <source>
        <strain evidence="3 4">DSM 19830</strain>
    </source>
</reference>
<dbReference type="OrthoDB" id="118896at2"/>
<dbReference type="RefSeq" id="WP_111322038.1">
    <property type="nucleotide sequence ID" value="NZ_QKZT01000019.1"/>
</dbReference>
<comment type="caution">
    <text evidence="3">The sequence shown here is derived from an EMBL/GenBank/DDBJ whole genome shotgun (WGS) entry which is preliminary data.</text>
</comment>
<dbReference type="Gene3D" id="3.30.160.670">
    <property type="match status" value="1"/>
</dbReference>
<evidence type="ECO:0000256" key="1">
    <source>
        <dbReference type="SAM" id="SignalP"/>
    </source>
</evidence>
<feature type="chain" id="PRO_5016115991" evidence="1">
    <location>
        <begin position="24"/>
        <end position="191"/>
    </location>
</feature>